<evidence type="ECO:0000256" key="3">
    <source>
        <dbReference type="ARBA" id="ARBA00022801"/>
    </source>
</evidence>
<keyword evidence="3 5" id="KW-0378">Hydrolase</keyword>
<feature type="active site" description="Charge relay system" evidence="5">
    <location>
        <position position="403"/>
    </location>
</feature>
<keyword evidence="6" id="KW-0732">Signal</keyword>
<dbReference type="SUPFAM" id="SSF52743">
    <property type="entry name" value="Subtilisin-like"/>
    <property type="match status" value="1"/>
</dbReference>
<dbReference type="KEGG" id="opr:Ocepr_1859"/>
<name>E4U9Z7_OCEP5</name>
<dbReference type="EMBL" id="CP002361">
    <property type="protein sequence ID" value="ADR37311.1"/>
    <property type="molecule type" value="Genomic_DNA"/>
</dbReference>
<evidence type="ECO:0000256" key="2">
    <source>
        <dbReference type="ARBA" id="ARBA00022670"/>
    </source>
</evidence>
<evidence type="ECO:0000259" key="8">
    <source>
        <dbReference type="Pfam" id="PF04151"/>
    </source>
</evidence>
<evidence type="ECO:0000313" key="10">
    <source>
        <dbReference type="EMBL" id="ADR37311.1"/>
    </source>
</evidence>
<proteinExistence type="inferred from homology"/>
<feature type="chain" id="PRO_5003188694" evidence="6">
    <location>
        <begin position="22"/>
        <end position="845"/>
    </location>
</feature>
<feature type="active site" description="Charge relay system" evidence="5">
    <location>
        <position position="210"/>
    </location>
</feature>
<reference evidence="11" key="1">
    <citation type="submission" date="2010-11" db="EMBL/GenBank/DDBJ databases">
        <title>The complete sequence of chromosome of Oceanithermus profundus DSM 14977.</title>
        <authorList>
            <consortium name="US DOE Joint Genome Institute (JGI-PGF)"/>
            <person name="Lucas S."/>
            <person name="Copeland A."/>
            <person name="Lapidus A."/>
            <person name="Bruce D."/>
            <person name="Goodwin L."/>
            <person name="Pitluck S."/>
            <person name="Kyrpides N."/>
            <person name="Mavromatis K."/>
            <person name="Pagani I."/>
            <person name="Ivanova N."/>
            <person name="Zhang X."/>
            <person name="Brettin T."/>
            <person name="Detter J.C."/>
            <person name="Tapia R."/>
            <person name="Han C."/>
            <person name="Land M."/>
            <person name="Hauser L."/>
            <person name="Markowitz V."/>
            <person name="Cheng J.-F."/>
            <person name="Hugenholtz P."/>
            <person name="Woyke T."/>
            <person name="Wu D."/>
            <person name="Tindall B."/>
            <person name="Faehnrich R."/>
            <person name="Brambilla E."/>
            <person name="Klenk H.-P."/>
            <person name="Eisen J.A."/>
        </authorList>
    </citation>
    <scope>NUCLEOTIDE SEQUENCE [LARGE SCALE GENOMIC DNA]</scope>
    <source>
        <strain evidence="11">DSM 14977 / NBRC 100410 / VKM B-2274 / 506</strain>
    </source>
</reference>
<dbReference type="GO" id="GO:0016020">
    <property type="term" value="C:membrane"/>
    <property type="evidence" value="ECO:0007669"/>
    <property type="project" value="TreeGrafter"/>
</dbReference>
<dbReference type="PROSITE" id="PS51892">
    <property type="entry name" value="SUBTILASE"/>
    <property type="match status" value="1"/>
</dbReference>
<keyword evidence="4 5" id="KW-0720">Serine protease</keyword>
<dbReference type="OrthoDB" id="9762689at2"/>
<evidence type="ECO:0000259" key="7">
    <source>
        <dbReference type="Pfam" id="PF00082"/>
    </source>
</evidence>
<dbReference type="HOGENOM" id="CLU_380248_0_0_0"/>
<dbReference type="Pfam" id="PF00082">
    <property type="entry name" value="Peptidase_S8"/>
    <property type="match status" value="1"/>
</dbReference>
<dbReference type="PANTHER" id="PTHR42884">
    <property type="entry name" value="PROPROTEIN CONVERTASE SUBTILISIN/KEXIN-RELATED"/>
    <property type="match status" value="1"/>
</dbReference>
<dbReference type="GO" id="GO:0016485">
    <property type="term" value="P:protein processing"/>
    <property type="evidence" value="ECO:0007669"/>
    <property type="project" value="TreeGrafter"/>
</dbReference>
<dbReference type="PRINTS" id="PR00723">
    <property type="entry name" value="SUBTILISIN"/>
</dbReference>
<evidence type="ECO:0000313" key="11">
    <source>
        <dbReference type="Proteomes" id="UP000008722"/>
    </source>
</evidence>
<gene>
    <name evidence="10" type="ordered locus">Ocepr_1859</name>
</gene>
<sequence length="845" mass="86940" precursor="true">MKKLFYLAGLLLLLAACSTGVVPPKTGAPGSNDGAPAVDVTKQYVLGQVIVGYRDAADLDTILNALGGSLISDWAPIKAALVALPDGMSVEKALGMLERRGDVRYAVPNRLVKEPEPVSTVNTTGMGVGALADSPYSDPDFDKQWMHRQMNTPDAWGAGITGAGVRIAIHDDFIDHTHPDLQANIAYPGFYGTTGELICPDTPHNGLGTHGTSVAGTAAAVANDIGGRGIAYGASIVPIAIDHPVEGYLTLSGIVNGGLFAIYGPDGLGITVPDGCGDGYSPPPGRPYVDVLNMSWGSGAYDQVIKDLMDWMLSSGIVLVTSAGNTPTTGFAEPAWHPGLITVAATRADGQRTDFSNRGVHLDVAAPGQNIWVPTTRQCILDDPTGASCTGNEDDYTYIAGTSFSSPATAGAVALILEAAGGPGSLDARQVRAILTQTAWDANADTLPGFDEDLGWGIVDAGAAVVKAKTIADGSEPAPAAGANLYVDVVDANTGTPLPMTSVTLVPLDDQGNPLPDRPILPTQTTGTGLFGDGTAMFLQIDPGYYRVMVGGPHKKSGVAPGAAEGIVLVSSGSQGFTVPLNIQLPSDPYEPNDSASTATPVTAGTTYKGIIYNPDTGSDVDFYALTVTAGSEYVLNTESLSGQMDLAITVYASDGTTVIASNDNNQSFTGDAWVSFTASANGTVYIRVEDLNGSSSPFNGYALDIASPVVAESEPNGSASVSGTNISSVDFTNAQGVALGSAVNASISPAGDDDIFMLTLTAGTTLVVDVETVNSGEPDTMLAVYDSAGNQVAFNDDFTGRESRLEFTPSADGTYYVLVTAWDGDAGGSTTGNYVLSLTQLDVP</sequence>
<accession>E4U9Z7</accession>
<dbReference type="PROSITE" id="PS00138">
    <property type="entry name" value="SUBTILASE_SER"/>
    <property type="match status" value="1"/>
</dbReference>
<evidence type="ECO:0000259" key="9">
    <source>
        <dbReference type="Pfam" id="PF22148"/>
    </source>
</evidence>
<dbReference type="GO" id="GO:0004252">
    <property type="term" value="F:serine-type endopeptidase activity"/>
    <property type="evidence" value="ECO:0007669"/>
    <property type="project" value="UniProtKB-UniRule"/>
</dbReference>
<dbReference type="Pfam" id="PF04151">
    <property type="entry name" value="PPC"/>
    <property type="match status" value="2"/>
</dbReference>
<evidence type="ECO:0000256" key="5">
    <source>
        <dbReference type="PROSITE-ProRule" id="PRU01240"/>
    </source>
</evidence>
<feature type="domain" description="Peptidase C-terminal archaeal/bacterial" evidence="8">
    <location>
        <begin position="620"/>
        <end position="690"/>
    </location>
</feature>
<feature type="domain" description="Peptidase C-terminal archaeal/bacterial" evidence="8">
    <location>
        <begin position="755"/>
        <end position="821"/>
    </location>
</feature>
<dbReference type="Gene3D" id="2.60.120.380">
    <property type="match status" value="2"/>
</dbReference>
<keyword evidence="11" id="KW-1185">Reference proteome</keyword>
<dbReference type="eggNOG" id="COG1404">
    <property type="taxonomic scope" value="Bacteria"/>
</dbReference>
<organism evidence="10 11">
    <name type="scientific">Oceanithermus profundus (strain DSM 14977 / NBRC 100410 / VKM B-2274 / 506)</name>
    <dbReference type="NCBI Taxonomy" id="670487"/>
    <lineage>
        <taxon>Bacteria</taxon>
        <taxon>Thermotogati</taxon>
        <taxon>Deinococcota</taxon>
        <taxon>Deinococci</taxon>
        <taxon>Thermales</taxon>
        <taxon>Thermaceae</taxon>
        <taxon>Oceanithermus</taxon>
    </lineage>
</organism>
<comment type="similarity">
    <text evidence="1 5">Belongs to the peptidase S8 family.</text>
</comment>
<feature type="signal peptide" evidence="6">
    <location>
        <begin position="1"/>
        <end position="21"/>
    </location>
</feature>
<dbReference type="SUPFAM" id="SSF89260">
    <property type="entry name" value="Collagen-binding domain"/>
    <property type="match status" value="2"/>
</dbReference>
<dbReference type="RefSeq" id="WP_013458481.1">
    <property type="nucleotide sequence ID" value="NC_014761.1"/>
</dbReference>
<dbReference type="PANTHER" id="PTHR42884:SF14">
    <property type="entry name" value="NEUROENDOCRINE CONVERTASE 1"/>
    <property type="match status" value="1"/>
</dbReference>
<reference evidence="10 11" key="2">
    <citation type="journal article" date="2011" name="Stand. Genomic Sci.">
        <title>Complete genome sequence of Oceanithermus profundus type strain (506).</title>
        <authorList>
            <person name="Pati A."/>
            <person name="Zhang X."/>
            <person name="Lapidus A."/>
            <person name="Nolan M."/>
            <person name="Lucas S."/>
            <person name="Del Rio T.G."/>
            <person name="Tice H."/>
            <person name="Cheng J.F."/>
            <person name="Tapia R."/>
            <person name="Han C."/>
            <person name="Goodwin L."/>
            <person name="Pitluck S."/>
            <person name="Liolios K."/>
            <person name="Pagani I."/>
            <person name="Ivanova N."/>
            <person name="Mavromatis K."/>
            <person name="Chen A."/>
            <person name="Palaniappan K."/>
            <person name="Hauser L."/>
            <person name="Jeffries C.D."/>
            <person name="Brambilla E.M."/>
            <person name="Rohl A."/>
            <person name="Mwirichia R."/>
            <person name="Rohde M."/>
            <person name="Tindall B.J."/>
            <person name="Sikorski J."/>
            <person name="Wirth R."/>
            <person name="Goker M."/>
            <person name="Woyke T."/>
            <person name="Detter J.C."/>
            <person name="Bristow J."/>
            <person name="Eisen J.A."/>
            <person name="Markowitz V."/>
            <person name="Hugenholtz P."/>
            <person name="Kyrpides N.C."/>
            <person name="Klenk H.P."/>
            <person name="Land M."/>
        </authorList>
    </citation>
    <scope>NUCLEOTIDE SEQUENCE [LARGE SCALE GENOMIC DNA]</scope>
    <source>
        <strain evidence="11">DSM 14977 / NBRC 100410 / VKM B-2274 / 506</strain>
    </source>
</reference>
<dbReference type="InterPro" id="IPR054399">
    <property type="entry name" value="Fervidolysin-like_N_prodom"/>
</dbReference>
<dbReference type="InterPro" id="IPR036852">
    <property type="entry name" value="Peptidase_S8/S53_dom_sf"/>
</dbReference>
<dbReference type="AlphaFoldDB" id="E4U9Z7"/>
<dbReference type="PROSITE" id="PS51257">
    <property type="entry name" value="PROKAR_LIPOPROTEIN"/>
    <property type="match status" value="1"/>
</dbReference>
<dbReference type="PROSITE" id="PS00137">
    <property type="entry name" value="SUBTILASE_HIS"/>
    <property type="match status" value="1"/>
</dbReference>
<dbReference type="Gene3D" id="3.40.50.200">
    <property type="entry name" value="Peptidase S8/S53 domain"/>
    <property type="match status" value="1"/>
</dbReference>
<dbReference type="InterPro" id="IPR023828">
    <property type="entry name" value="Peptidase_S8_Ser-AS"/>
</dbReference>
<feature type="active site" description="Charge relay system" evidence="5">
    <location>
        <position position="171"/>
    </location>
</feature>
<feature type="domain" description="Peptidase S8/S53" evidence="7">
    <location>
        <begin position="162"/>
        <end position="457"/>
    </location>
</feature>
<dbReference type="InterPro" id="IPR037045">
    <property type="entry name" value="S8pro/Inhibitor_I9_sf"/>
</dbReference>
<dbReference type="STRING" id="670487.Ocepr_1859"/>
<dbReference type="Gene3D" id="3.30.70.80">
    <property type="entry name" value="Peptidase S8 propeptide/proteinase inhibitor I9"/>
    <property type="match status" value="1"/>
</dbReference>
<feature type="domain" description="Fervidolysin-like N-terminal prodomain" evidence="9">
    <location>
        <begin position="38"/>
        <end position="109"/>
    </location>
</feature>
<keyword evidence="2 5" id="KW-0645">Protease</keyword>
<dbReference type="InterPro" id="IPR022398">
    <property type="entry name" value="Peptidase_S8_His-AS"/>
</dbReference>
<dbReference type="InterPro" id="IPR015500">
    <property type="entry name" value="Peptidase_S8_subtilisin-rel"/>
</dbReference>
<dbReference type="Proteomes" id="UP000008722">
    <property type="component" value="Chromosome"/>
</dbReference>
<dbReference type="InterPro" id="IPR000209">
    <property type="entry name" value="Peptidase_S8/S53_dom"/>
</dbReference>
<evidence type="ECO:0000256" key="1">
    <source>
        <dbReference type="ARBA" id="ARBA00011073"/>
    </source>
</evidence>
<evidence type="ECO:0000256" key="4">
    <source>
        <dbReference type="ARBA" id="ARBA00022825"/>
    </source>
</evidence>
<evidence type="ECO:0000256" key="6">
    <source>
        <dbReference type="SAM" id="SignalP"/>
    </source>
</evidence>
<dbReference type="InterPro" id="IPR007280">
    <property type="entry name" value="Peptidase_C_arc/bac"/>
</dbReference>
<dbReference type="Pfam" id="PF22148">
    <property type="entry name" value="Fervidolysin_NPro-like"/>
    <property type="match status" value="1"/>
</dbReference>
<protein>
    <submittedName>
        <fullName evidence="10">Peptidase S8 and S53 subtilisin kexin sedolisin</fullName>
    </submittedName>
</protein>